<feature type="domain" description="AB hydrolase-1" evidence="1">
    <location>
        <begin position="29"/>
        <end position="149"/>
    </location>
</feature>
<evidence type="ECO:0000313" key="3">
    <source>
        <dbReference type="Proteomes" id="UP000724874"/>
    </source>
</evidence>
<dbReference type="InterPro" id="IPR000073">
    <property type="entry name" value="AB_hydrolase_1"/>
</dbReference>
<dbReference type="OrthoDB" id="3251587at2759"/>
<keyword evidence="3" id="KW-1185">Reference proteome</keyword>
<reference evidence="2" key="1">
    <citation type="submission" date="2020-11" db="EMBL/GenBank/DDBJ databases">
        <authorList>
            <consortium name="DOE Joint Genome Institute"/>
            <person name="Ahrendt S."/>
            <person name="Riley R."/>
            <person name="Andreopoulos W."/>
            <person name="LaButti K."/>
            <person name="Pangilinan J."/>
            <person name="Ruiz-duenas F.J."/>
            <person name="Barrasa J.M."/>
            <person name="Sanchez-Garcia M."/>
            <person name="Camarero S."/>
            <person name="Miyauchi S."/>
            <person name="Serrano A."/>
            <person name="Linde D."/>
            <person name="Babiker R."/>
            <person name="Drula E."/>
            <person name="Ayuso-Fernandez I."/>
            <person name="Pacheco R."/>
            <person name="Padilla G."/>
            <person name="Ferreira P."/>
            <person name="Barriuso J."/>
            <person name="Kellner H."/>
            <person name="Castanera R."/>
            <person name="Alfaro M."/>
            <person name="Ramirez L."/>
            <person name="Pisabarro A.G."/>
            <person name="Kuo A."/>
            <person name="Tritt A."/>
            <person name="Lipzen A."/>
            <person name="He G."/>
            <person name="Yan M."/>
            <person name="Ng V."/>
            <person name="Cullen D."/>
            <person name="Martin F."/>
            <person name="Rosso M.-N."/>
            <person name="Henrissat B."/>
            <person name="Hibbett D."/>
            <person name="Martinez A.T."/>
            <person name="Grigoriev I.V."/>
        </authorList>
    </citation>
    <scope>NUCLEOTIDE SEQUENCE</scope>
    <source>
        <strain evidence="2">AH 44721</strain>
    </source>
</reference>
<evidence type="ECO:0000313" key="2">
    <source>
        <dbReference type="EMBL" id="KAF8908096.1"/>
    </source>
</evidence>
<name>A0A9P5NWY1_GYMJU</name>
<protein>
    <recommendedName>
        <fullName evidence="1">AB hydrolase-1 domain-containing protein</fullName>
    </recommendedName>
</protein>
<proteinExistence type="predicted"/>
<dbReference type="Pfam" id="PF00561">
    <property type="entry name" value="Abhydrolase_1"/>
    <property type="match status" value="1"/>
</dbReference>
<dbReference type="AlphaFoldDB" id="A0A9P5NWY1"/>
<sequence length="298" mass="33687">MPKTKVTDNIEFAYHDSGLPSSKDDDYYTFVLIHGHTHHSGSFSPMLEQASSLGYRMILPNRRLYPGSTPYTKEEVQAFEPSNSTEEITKAFLKQGEYLLLFVNNMIKEHSLKKVVVGGWSLGTSFISSMIYAITTVPEEVKARLVQTIKAIVLWEQRGQALADWIVQYYPHPNIEKKDCYTLIYKQYPLAEMLSKVDLTAGPNGDNHVADKHFQPVHGNIRKLGLFNPSIREAWASTSFNIIYGEESVYSVVWAAWQLEAEAEKTGLPLTVKGMPSANHFAMHDLPELCFQTLHACL</sequence>
<comment type="caution">
    <text evidence="2">The sequence shown here is derived from an EMBL/GenBank/DDBJ whole genome shotgun (WGS) entry which is preliminary data.</text>
</comment>
<dbReference type="InterPro" id="IPR029058">
    <property type="entry name" value="AB_hydrolase_fold"/>
</dbReference>
<evidence type="ECO:0000259" key="1">
    <source>
        <dbReference type="Pfam" id="PF00561"/>
    </source>
</evidence>
<dbReference type="Proteomes" id="UP000724874">
    <property type="component" value="Unassembled WGS sequence"/>
</dbReference>
<accession>A0A9P5NWY1</accession>
<dbReference type="EMBL" id="JADNYJ010000012">
    <property type="protein sequence ID" value="KAF8908096.1"/>
    <property type="molecule type" value="Genomic_DNA"/>
</dbReference>
<organism evidence="2 3">
    <name type="scientific">Gymnopilus junonius</name>
    <name type="common">Spectacular rustgill mushroom</name>
    <name type="synonym">Gymnopilus spectabilis subsp. junonius</name>
    <dbReference type="NCBI Taxonomy" id="109634"/>
    <lineage>
        <taxon>Eukaryota</taxon>
        <taxon>Fungi</taxon>
        <taxon>Dikarya</taxon>
        <taxon>Basidiomycota</taxon>
        <taxon>Agaricomycotina</taxon>
        <taxon>Agaricomycetes</taxon>
        <taxon>Agaricomycetidae</taxon>
        <taxon>Agaricales</taxon>
        <taxon>Agaricineae</taxon>
        <taxon>Hymenogastraceae</taxon>
        <taxon>Gymnopilus</taxon>
    </lineage>
</organism>
<dbReference type="SUPFAM" id="SSF53474">
    <property type="entry name" value="alpha/beta-Hydrolases"/>
    <property type="match status" value="1"/>
</dbReference>
<gene>
    <name evidence="2" type="ORF">CPB84DRAFT_1767269</name>
</gene>
<dbReference type="Gene3D" id="3.40.50.1820">
    <property type="entry name" value="alpha/beta hydrolase"/>
    <property type="match status" value="1"/>
</dbReference>